<dbReference type="RefSeq" id="WP_283421195.1">
    <property type="nucleotide sequence ID" value="NZ_FXTZ01000002.1"/>
</dbReference>
<gene>
    <name evidence="1" type="ORF">SAMN06264346_102141</name>
</gene>
<comment type="caution">
    <text evidence="1">The sequence shown here is derived from an EMBL/GenBank/DDBJ whole genome shotgun (WGS) entry which is preliminary data.</text>
</comment>
<reference evidence="1 2" key="1">
    <citation type="submission" date="2017-05" db="EMBL/GenBank/DDBJ databases">
        <authorList>
            <person name="Varghese N."/>
            <person name="Submissions S."/>
        </authorList>
    </citation>
    <scope>NUCLEOTIDE SEQUENCE [LARGE SCALE GENOMIC DNA]</scope>
    <source>
        <strain evidence="1 2">DSM 28214</strain>
    </source>
</reference>
<accession>A0ABY1NIG1</accession>
<sequence length="201" mass="22922">MKTTPLFLLFLVFFQLGFSQKNGWSAIDKSYSIKTISEKGTETMKDSDPVKVMIFSFRNLIDNIDLEKEKPVSEKDLTFKDIRDKVDKKSKINFKKGSVYLVRAQEGFNGGRFRITINKNADKKAVENLHQYLTEKITNGSILKETIDTPESKNVIKSLIITVSDQDGIDMNSLKQKYSSVITEITKVATNRSTLFFKITT</sequence>
<protein>
    <submittedName>
        <fullName evidence="1">Uncharacterized protein</fullName>
    </submittedName>
</protein>
<proteinExistence type="predicted"/>
<dbReference type="EMBL" id="FXTZ01000002">
    <property type="protein sequence ID" value="SMP10005.1"/>
    <property type="molecule type" value="Genomic_DNA"/>
</dbReference>
<dbReference type="Proteomes" id="UP001157960">
    <property type="component" value="Unassembled WGS sequence"/>
</dbReference>
<evidence type="ECO:0000313" key="2">
    <source>
        <dbReference type="Proteomes" id="UP001157960"/>
    </source>
</evidence>
<name>A0ABY1NIG1_9FLAO</name>
<evidence type="ECO:0000313" key="1">
    <source>
        <dbReference type="EMBL" id="SMP10005.1"/>
    </source>
</evidence>
<keyword evidence="2" id="KW-1185">Reference proteome</keyword>
<organism evidence="1 2">
    <name type="scientific">Chryseobacterium profundimaris</name>
    <dbReference type="NCBI Taxonomy" id="1387275"/>
    <lineage>
        <taxon>Bacteria</taxon>
        <taxon>Pseudomonadati</taxon>
        <taxon>Bacteroidota</taxon>
        <taxon>Flavobacteriia</taxon>
        <taxon>Flavobacteriales</taxon>
        <taxon>Weeksellaceae</taxon>
        <taxon>Chryseobacterium group</taxon>
        <taxon>Chryseobacterium</taxon>
    </lineage>
</organism>